<dbReference type="GO" id="GO:0051015">
    <property type="term" value="F:actin filament binding"/>
    <property type="evidence" value="ECO:0007669"/>
    <property type="project" value="InterPro"/>
</dbReference>
<evidence type="ECO:0000313" key="4">
    <source>
        <dbReference type="Proteomes" id="UP000694408"/>
    </source>
</evidence>
<dbReference type="GO" id="GO:0030018">
    <property type="term" value="C:Z disc"/>
    <property type="evidence" value="ECO:0007669"/>
    <property type="project" value="InterPro"/>
</dbReference>
<reference evidence="3" key="2">
    <citation type="submission" date="2025-09" db="UniProtKB">
        <authorList>
            <consortium name="Ensembl"/>
        </authorList>
    </citation>
    <scope>IDENTIFICATION</scope>
</reference>
<protein>
    <submittedName>
        <fullName evidence="3">Nebulette</fullName>
    </submittedName>
</protein>
<dbReference type="PANTHER" id="PTHR11039">
    <property type="entry name" value="NEBULIN"/>
    <property type="match status" value="1"/>
</dbReference>
<dbReference type="OMA" id="EXKEYKK"/>
<dbReference type="Proteomes" id="UP000694408">
    <property type="component" value="Unplaced"/>
</dbReference>
<dbReference type="AlphaFoldDB" id="A0A8C5J2V7"/>
<dbReference type="Ensembl" id="ENSJHYT00000015805.1">
    <property type="protein sequence ID" value="ENSJHYP00000013100.1"/>
    <property type="gene ID" value="ENSJHYG00000010131.1"/>
</dbReference>
<keyword evidence="4" id="KW-1185">Reference proteome</keyword>
<organism evidence="3 4">
    <name type="scientific">Junco hyemalis</name>
    <name type="common">Dark-eyed junco</name>
    <dbReference type="NCBI Taxonomy" id="40217"/>
    <lineage>
        <taxon>Eukaryota</taxon>
        <taxon>Metazoa</taxon>
        <taxon>Chordata</taxon>
        <taxon>Craniata</taxon>
        <taxon>Vertebrata</taxon>
        <taxon>Euteleostomi</taxon>
        <taxon>Archelosauria</taxon>
        <taxon>Archosauria</taxon>
        <taxon>Dinosauria</taxon>
        <taxon>Saurischia</taxon>
        <taxon>Theropoda</taxon>
        <taxon>Coelurosauria</taxon>
        <taxon>Aves</taxon>
        <taxon>Neognathae</taxon>
        <taxon>Neoaves</taxon>
        <taxon>Telluraves</taxon>
        <taxon>Australaves</taxon>
        <taxon>Passeriformes</taxon>
        <taxon>Passerellidae</taxon>
        <taxon>Junco</taxon>
    </lineage>
</organism>
<dbReference type="PROSITE" id="PS51216">
    <property type="entry name" value="NEBULIN"/>
    <property type="match status" value="12"/>
</dbReference>
<name>A0A8C5J2V7_JUNHY</name>
<proteinExistence type="predicted"/>
<dbReference type="InterPro" id="IPR055297">
    <property type="entry name" value="NEBU/NEBL"/>
</dbReference>
<keyword evidence="2" id="KW-0009">Actin-binding</keyword>
<accession>A0A8C5J2V7</accession>
<sequence>MRVSAIQDLREDENEDWEEEEKIFLKPVIEDRNMELARKCSELISDVHYKEEFKKSKGKCIFVPDTPQLKHVKSLGAFISEVKYKGAAKKDLSNPLYQQMPATIDSVFAKELMHLQSKVLYKQKHDAEKGFSDYARMREPPDVKHAMEVSKHQSDVSYKKDVQDTHRYTEVLNRPDIKKATEITKIISDAKYKKGRGELNKESAVLGRPDFEHAKGVSKLLSQVKYKEKFSKEMKSHQYNPLDSASFKQAQIASSLASDVNYKKDLESLHDPASDLPNLLHLNHALNISKTQSDVSCLFKNNLKNKSSKECAMYSHDTAEPINFKENAVFQSQVKYKENYEKSKGRSMLEFVDTPMYQVSKEAQKMQSEKTYRRDFEEGIKGRPSLDLDKTPEFLHIKQVTNLLKEKEYRKDLEEGMKGKGMTVFEDTPDLIRVKNAAQILNERQYKKDLETEIKGKGMDVGPDTPEIRRAKKASEIASMKEYKKDLENEIKGKGMEVSTDTLDIQRAKKASEIFSQDNFLSFKKGLGLEIIGKGMQVGPYISEVQWLKKASEVASQKMYKDEAEKMLCNYSAVPDTPEMERIRSTQKNISSVFYKKEVGAGTAVKDTPEIERVKKNQQNISSIKYKEEIRRATTISDPPELRRVKENQKNISNVQYKEQLCKATPMSVTPEMERVKRNQENVSMGSGYPLILCVIFGCRR</sequence>
<dbReference type="InterPro" id="IPR000900">
    <property type="entry name" value="Nebulin_repeat"/>
</dbReference>
<evidence type="ECO:0000256" key="2">
    <source>
        <dbReference type="ARBA" id="ARBA00023203"/>
    </source>
</evidence>
<keyword evidence="1" id="KW-0677">Repeat</keyword>
<dbReference type="GO" id="GO:0071691">
    <property type="term" value="P:cardiac muscle thin filament assembly"/>
    <property type="evidence" value="ECO:0007669"/>
    <property type="project" value="TreeGrafter"/>
</dbReference>
<dbReference type="SMART" id="SM00227">
    <property type="entry name" value="NEBU"/>
    <property type="match status" value="18"/>
</dbReference>
<evidence type="ECO:0000256" key="1">
    <source>
        <dbReference type="ARBA" id="ARBA00022737"/>
    </source>
</evidence>
<reference evidence="3" key="1">
    <citation type="submission" date="2025-08" db="UniProtKB">
        <authorList>
            <consortium name="Ensembl"/>
        </authorList>
    </citation>
    <scope>IDENTIFICATION</scope>
</reference>
<dbReference type="Pfam" id="PF00880">
    <property type="entry name" value="Nebulin"/>
    <property type="match status" value="9"/>
</dbReference>
<evidence type="ECO:0000313" key="3">
    <source>
        <dbReference type="Ensembl" id="ENSJHYP00000013100.1"/>
    </source>
</evidence>
<dbReference type="PANTHER" id="PTHR11039:SF48">
    <property type="entry name" value="NEBULETTE"/>
    <property type="match status" value="1"/>
</dbReference>